<dbReference type="GO" id="GO:0050253">
    <property type="term" value="F:retinyl-palmitate esterase activity"/>
    <property type="evidence" value="ECO:0007669"/>
    <property type="project" value="TreeGrafter"/>
</dbReference>
<dbReference type="PANTHER" id="PTHR21325:SF31">
    <property type="entry name" value="GH22081P-RELATED"/>
    <property type="match status" value="1"/>
</dbReference>
<dbReference type="PANTHER" id="PTHR21325">
    <property type="entry name" value="PHOSPHOLIPASE B, PLB1"/>
    <property type="match status" value="1"/>
</dbReference>
<evidence type="ECO:0000313" key="2">
    <source>
        <dbReference type="Proteomes" id="UP000593567"/>
    </source>
</evidence>
<name>A0A7J7KCP8_BUGNE</name>
<dbReference type="GO" id="GO:0006644">
    <property type="term" value="P:phospholipid metabolic process"/>
    <property type="evidence" value="ECO:0007669"/>
    <property type="project" value="TreeGrafter"/>
</dbReference>
<dbReference type="GO" id="GO:0004623">
    <property type="term" value="F:phospholipase A2 activity"/>
    <property type="evidence" value="ECO:0007669"/>
    <property type="project" value="TreeGrafter"/>
</dbReference>
<organism evidence="1 2">
    <name type="scientific">Bugula neritina</name>
    <name type="common">Brown bryozoan</name>
    <name type="synonym">Sertularia neritina</name>
    <dbReference type="NCBI Taxonomy" id="10212"/>
    <lineage>
        <taxon>Eukaryota</taxon>
        <taxon>Metazoa</taxon>
        <taxon>Spiralia</taxon>
        <taxon>Lophotrochozoa</taxon>
        <taxon>Bryozoa</taxon>
        <taxon>Gymnolaemata</taxon>
        <taxon>Cheilostomatida</taxon>
        <taxon>Flustrina</taxon>
        <taxon>Buguloidea</taxon>
        <taxon>Bugulidae</taxon>
        <taxon>Bugula</taxon>
    </lineage>
</organism>
<dbReference type="Proteomes" id="UP000593567">
    <property type="component" value="Unassembled WGS sequence"/>
</dbReference>
<dbReference type="EMBL" id="VXIV02000851">
    <property type="protein sequence ID" value="KAF6035631.1"/>
    <property type="molecule type" value="Genomic_DNA"/>
</dbReference>
<protein>
    <submittedName>
        <fullName evidence="1">Plb1</fullName>
    </submittedName>
</protein>
<proteinExistence type="predicted"/>
<dbReference type="GO" id="GO:0031526">
    <property type="term" value="C:brush border membrane"/>
    <property type="evidence" value="ECO:0007669"/>
    <property type="project" value="TreeGrafter"/>
</dbReference>
<comment type="caution">
    <text evidence="1">The sequence shown here is derived from an EMBL/GenBank/DDBJ whole genome shotgun (WGS) entry which is preliminary data.</text>
</comment>
<dbReference type="GO" id="GO:0004622">
    <property type="term" value="F:phosphatidylcholine lysophospholipase activity"/>
    <property type="evidence" value="ECO:0007669"/>
    <property type="project" value="TreeGrafter"/>
</dbReference>
<sequence>MVNFVEMYGIEKVREMVRFSPKCERNARLHYCPCVTKSDGEHIERKYAAAIQDLVNSGRYDTKKDFTVVIQPFLREMSLSTCRHKAFDSTYLAPDCVHWSSKGHSAMGVALWNSMITKVGDKQERVHINDQAKCPYTKFIPTRLNISDTGIIPIPKPKFPGGHNNSSFSKLSHHISVFLLTTWIFNVIYY</sequence>
<dbReference type="InterPro" id="IPR038885">
    <property type="entry name" value="PLB1"/>
</dbReference>
<keyword evidence="2" id="KW-1185">Reference proteome</keyword>
<dbReference type="OrthoDB" id="10265800at2759"/>
<evidence type="ECO:0000313" key="1">
    <source>
        <dbReference type="EMBL" id="KAF6035631.1"/>
    </source>
</evidence>
<accession>A0A7J7KCP8</accession>
<dbReference type="AlphaFoldDB" id="A0A7J7KCP8"/>
<reference evidence="1" key="1">
    <citation type="submission" date="2020-06" db="EMBL/GenBank/DDBJ databases">
        <title>Draft genome of Bugula neritina, a colonial animal packing powerful symbionts and potential medicines.</title>
        <authorList>
            <person name="Rayko M."/>
        </authorList>
    </citation>
    <scope>NUCLEOTIDE SEQUENCE [LARGE SCALE GENOMIC DNA]</scope>
    <source>
        <strain evidence="1">Kwan_BN1</strain>
    </source>
</reference>
<gene>
    <name evidence="1" type="ORF">EB796_006071</name>
</gene>